<dbReference type="InterPro" id="IPR050483">
    <property type="entry name" value="CoA-transferase_III_domain"/>
</dbReference>
<sequence>MLPLKGITVVTLEQAIAVPFATRQLADLGARVIKIERPVTGDFARNYDTTVNGLSSHFVWCNRSKESIVLDLKNEKDKEAFNRLLEIADVFIQNLAPGALERMGYEPKKLIQKHPKLIICSLSGYGSGGLYQNKKAYDLLIQCESGLVSITGSKDTPSKAGISIADIAGGMYVYSGVLTALLNREKSGEGTILEVSMLEALGEWMSYPMYYASYGGKDPERTGASHSTIYPYGSFACKEGKKVFLGIQNEREWASFCEHVLKKTSLVTDARFMNNTNRSKNREELKEIIENQFKEMSIHDVISKLEKAKIANARLNTMKDFFEHPQLEARERWRTVKTTAGSIAALIPPVTMEGFEAVMDPVPALGEHTDAILTELGLSSFSNE</sequence>
<protein>
    <submittedName>
        <fullName evidence="2">CoA transferase</fullName>
    </submittedName>
</protein>
<name>A0ABQ4L1L9_SIMTE</name>
<dbReference type="Pfam" id="PF02515">
    <property type="entry name" value="CoA_transf_3"/>
    <property type="match status" value="1"/>
</dbReference>
<dbReference type="Gene3D" id="3.40.50.10540">
    <property type="entry name" value="Crotonobetainyl-coa:carnitine coa-transferase, domain 1"/>
    <property type="match status" value="1"/>
</dbReference>
<accession>A0ABQ4L1L9</accession>
<dbReference type="InterPro" id="IPR003673">
    <property type="entry name" value="CoA-Trfase_fam_III"/>
</dbReference>
<dbReference type="Gene3D" id="3.30.1540.10">
    <property type="entry name" value="formyl-coa transferase, domain 3"/>
    <property type="match status" value="1"/>
</dbReference>
<dbReference type="EMBL" id="BORJ01000010">
    <property type="protein sequence ID" value="GIN97751.1"/>
    <property type="molecule type" value="Genomic_DNA"/>
</dbReference>
<proteinExistence type="predicted"/>
<dbReference type="PANTHER" id="PTHR48207:SF3">
    <property type="entry name" value="SUCCINATE--HYDROXYMETHYLGLUTARATE COA-TRANSFERASE"/>
    <property type="match status" value="1"/>
</dbReference>
<keyword evidence="3" id="KW-1185">Reference proteome</keyword>
<organism evidence="2 3">
    <name type="scientific">Siminovitchia terrae</name>
    <name type="common">Bacillus terrae</name>
    <dbReference type="NCBI Taxonomy" id="1914933"/>
    <lineage>
        <taxon>Bacteria</taxon>
        <taxon>Bacillati</taxon>
        <taxon>Bacillota</taxon>
        <taxon>Bacilli</taxon>
        <taxon>Bacillales</taxon>
        <taxon>Bacillaceae</taxon>
        <taxon>Siminovitchia</taxon>
    </lineage>
</organism>
<dbReference type="SUPFAM" id="SSF89796">
    <property type="entry name" value="CoA-transferase family III (CaiB/BaiF)"/>
    <property type="match status" value="1"/>
</dbReference>
<evidence type="ECO:0000256" key="1">
    <source>
        <dbReference type="ARBA" id="ARBA00022679"/>
    </source>
</evidence>
<comment type="caution">
    <text evidence="2">The sequence shown here is derived from an EMBL/GenBank/DDBJ whole genome shotgun (WGS) entry which is preliminary data.</text>
</comment>
<dbReference type="Proteomes" id="UP000680670">
    <property type="component" value="Unassembled WGS sequence"/>
</dbReference>
<dbReference type="RefSeq" id="WP_213021075.1">
    <property type="nucleotide sequence ID" value="NZ_BORJ01000010.1"/>
</dbReference>
<gene>
    <name evidence="2" type="ORF">J6TS1_36210</name>
</gene>
<dbReference type="InterPro" id="IPR023606">
    <property type="entry name" value="CoA-Trfase_III_dom_1_sf"/>
</dbReference>
<dbReference type="GO" id="GO:0016740">
    <property type="term" value="F:transferase activity"/>
    <property type="evidence" value="ECO:0007669"/>
    <property type="project" value="UniProtKB-KW"/>
</dbReference>
<dbReference type="InterPro" id="IPR044855">
    <property type="entry name" value="CoA-Trfase_III_dom3_sf"/>
</dbReference>
<reference evidence="2 3" key="1">
    <citation type="submission" date="2021-03" db="EMBL/GenBank/DDBJ databases">
        <title>Antimicrobial resistance genes in bacteria isolated from Japanese honey, and their potential for conferring macrolide and lincosamide resistance in the American foulbrood pathogen Paenibacillus larvae.</title>
        <authorList>
            <person name="Okamoto M."/>
            <person name="Kumagai M."/>
            <person name="Kanamori H."/>
            <person name="Takamatsu D."/>
        </authorList>
    </citation>
    <scope>NUCLEOTIDE SEQUENCE [LARGE SCALE GENOMIC DNA]</scope>
    <source>
        <strain evidence="2 3">J6TS1</strain>
    </source>
</reference>
<dbReference type="PANTHER" id="PTHR48207">
    <property type="entry name" value="SUCCINATE--HYDROXYMETHYLGLUTARATE COA-TRANSFERASE"/>
    <property type="match status" value="1"/>
</dbReference>
<evidence type="ECO:0000313" key="2">
    <source>
        <dbReference type="EMBL" id="GIN97751.1"/>
    </source>
</evidence>
<evidence type="ECO:0000313" key="3">
    <source>
        <dbReference type="Proteomes" id="UP000680670"/>
    </source>
</evidence>
<keyword evidence="1 2" id="KW-0808">Transferase</keyword>